<sequence>MGDEEETFEGGVISVFDRYLKRRAPFRFANWEELPPVDADFDAIAATVVRKIPDPLPKGHTRYGQRMQEIAREFAGRSGLLMLNALLIMNLRKSGWPERAPVLFNRLWTEKRDFLLAELNGRWLISSLITFGDHGATEADRRVGRSLGLLFSVMKLYEAERLFSGRAGTEPFRKADRVVAPLPMEMEPFSLMSGDLEAHLLAPLLSEAGDAPVAGPLAERLLDMLNRDPQNLFRRLKLMREQTAAKD</sequence>
<dbReference type="Proteomes" id="UP000826300">
    <property type="component" value="Chromosome"/>
</dbReference>
<dbReference type="RefSeq" id="WP_220663336.1">
    <property type="nucleotide sequence ID" value="NZ_CP069370.1"/>
</dbReference>
<dbReference type="EMBL" id="CP069370">
    <property type="protein sequence ID" value="QYZ71049.1"/>
    <property type="molecule type" value="Genomic_DNA"/>
</dbReference>
<evidence type="ECO:0000313" key="1">
    <source>
        <dbReference type="EMBL" id="QYZ71049.1"/>
    </source>
</evidence>
<gene>
    <name evidence="1" type="ORF">JO391_05935</name>
</gene>
<accession>A0A8G0ZZ99</accession>
<name>A0A8G0ZZ99_9RHOB</name>
<proteinExistence type="predicted"/>
<dbReference type="KEGG" id="nsm:JO391_05935"/>
<organism evidence="1 2">
    <name type="scientific">Neotabrizicola shimadae</name>
    <dbReference type="NCBI Taxonomy" id="2807096"/>
    <lineage>
        <taxon>Bacteria</taxon>
        <taxon>Pseudomonadati</taxon>
        <taxon>Pseudomonadota</taxon>
        <taxon>Alphaproteobacteria</taxon>
        <taxon>Rhodobacterales</taxon>
        <taxon>Paracoccaceae</taxon>
        <taxon>Neotabrizicola</taxon>
    </lineage>
</organism>
<keyword evidence="2" id="KW-1185">Reference proteome</keyword>
<protein>
    <submittedName>
        <fullName evidence="1">Uncharacterized protein</fullName>
    </submittedName>
</protein>
<reference evidence="1" key="1">
    <citation type="submission" date="2021-02" db="EMBL/GenBank/DDBJ databases">
        <title>Rhodobacter shimadae sp. nov., an aerobic anoxygenic phototrophic bacterium isolated from a hot spring.</title>
        <authorList>
            <person name="Muramatsu S."/>
            <person name="Haruta S."/>
            <person name="Hirose S."/>
            <person name="Hanada S."/>
        </authorList>
    </citation>
    <scope>NUCLEOTIDE SEQUENCE</scope>
    <source>
        <strain evidence="1">N10</strain>
    </source>
</reference>
<dbReference type="AlphaFoldDB" id="A0A8G0ZZ99"/>
<evidence type="ECO:0000313" key="2">
    <source>
        <dbReference type="Proteomes" id="UP000826300"/>
    </source>
</evidence>